<dbReference type="PROSITE" id="PS51050">
    <property type="entry name" value="ZF_CW"/>
    <property type="match status" value="1"/>
</dbReference>
<dbReference type="EMBL" id="JABXBU010002231">
    <property type="protein sequence ID" value="KAF8763349.1"/>
    <property type="molecule type" value="Genomic_DNA"/>
</dbReference>
<organism evidence="7 8">
    <name type="scientific">Argiope bruennichi</name>
    <name type="common">Wasp spider</name>
    <name type="synonym">Aranea bruennichi</name>
    <dbReference type="NCBI Taxonomy" id="94029"/>
    <lineage>
        <taxon>Eukaryota</taxon>
        <taxon>Metazoa</taxon>
        <taxon>Ecdysozoa</taxon>
        <taxon>Arthropoda</taxon>
        <taxon>Chelicerata</taxon>
        <taxon>Arachnida</taxon>
        <taxon>Araneae</taxon>
        <taxon>Araneomorphae</taxon>
        <taxon>Entelegynae</taxon>
        <taxon>Araneoidea</taxon>
        <taxon>Araneidae</taxon>
        <taxon>Argiope</taxon>
    </lineage>
</organism>
<keyword evidence="3" id="KW-0862">Zinc</keyword>
<reference evidence="7" key="1">
    <citation type="journal article" date="2020" name="bioRxiv">
        <title>Chromosome-level reference genome of the European wasp spider Argiope bruennichi: a resource for studies on range expansion and evolutionary adaptation.</title>
        <authorList>
            <person name="Sheffer M.M."/>
            <person name="Hoppe A."/>
            <person name="Krehenwinkel H."/>
            <person name="Uhl G."/>
            <person name="Kuss A.W."/>
            <person name="Jensen L."/>
            <person name="Jensen C."/>
            <person name="Gillespie R.G."/>
            <person name="Hoff K.J."/>
            <person name="Prost S."/>
        </authorList>
    </citation>
    <scope>NUCLEOTIDE SEQUENCE</scope>
</reference>
<evidence type="ECO:0000256" key="4">
    <source>
        <dbReference type="SAM" id="MobiDB-lite"/>
    </source>
</evidence>
<evidence type="ECO:0000256" key="2">
    <source>
        <dbReference type="ARBA" id="ARBA00022771"/>
    </source>
</evidence>
<evidence type="ECO:0000259" key="5">
    <source>
        <dbReference type="PROSITE" id="PS50812"/>
    </source>
</evidence>
<evidence type="ECO:0000259" key="6">
    <source>
        <dbReference type="PROSITE" id="PS51050"/>
    </source>
</evidence>
<dbReference type="SUPFAM" id="SSF63748">
    <property type="entry name" value="Tudor/PWWP/MBT"/>
    <property type="match status" value="1"/>
</dbReference>
<dbReference type="GO" id="GO:0008270">
    <property type="term" value="F:zinc ion binding"/>
    <property type="evidence" value="ECO:0007669"/>
    <property type="project" value="UniProtKB-KW"/>
</dbReference>
<protein>
    <submittedName>
        <fullName evidence="7">Zinc finger CW-type PWWP domain protein 1 like protein</fullName>
    </submittedName>
</protein>
<evidence type="ECO:0000256" key="3">
    <source>
        <dbReference type="ARBA" id="ARBA00022833"/>
    </source>
</evidence>
<evidence type="ECO:0000313" key="7">
    <source>
        <dbReference type="EMBL" id="KAF8763349.1"/>
    </source>
</evidence>
<dbReference type="AlphaFoldDB" id="A0A8T0DZG4"/>
<feature type="region of interest" description="Disordered" evidence="4">
    <location>
        <begin position="287"/>
        <end position="333"/>
    </location>
</feature>
<dbReference type="GO" id="GO:0005634">
    <property type="term" value="C:nucleus"/>
    <property type="evidence" value="ECO:0007669"/>
    <property type="project" value="TreeGrafter"/>
</dbReference>
<dbReference type="PROSITE" id="PS50812">
    <property type="entry name" value="PWWP"/>
    <property type="match status" value="1"/>
</dbReference>
<dbReference type="Proteomes" id="UP000807504">
    <property type="component" value="Unassembled WGS sequence"/>
</dbReference>
<dbReference type="InterPro" id="IPR042778">
    <property type="entry name" value="ZCWPW1/ZCWPW2"/>
</dbReference>
<dbReference type="InterPro" id="IPR011124">
    <property type="entry name" value="Znf_CW"/>
</dbReference>
<evidence type="ECO:0000256" key="1">
    <source>
        <dbReference type="ARBA" id="ARBA00022723"/>
    </source>
</evidence>
<feature type="compositionally biased region" description="Polar residues" evidence="4">
    <location>
        <begin position="310"/>
        <end position="330"/>
    </location>
</feature>
<comment type="caution">
    <text evidence="7">The sequence shown here is derived from an EMBL/GenBank/DDBJ whole genome shotgun (WGS) entry which is preliminary data.</text>
</comment>
<dbReference type="Gene3D" id="2.30.30.140">
    <property type="match status" value="1"/>
</dbReference>
<dbReference type="PANTHER" id="PTHR15999">
    <property type="entry name" value="ZINC FINGER CW-TYPE PWWP DOMAIN PROTEIN 1"/>
    <property type="match status" value="1"/>
</dbReference>
<keyword evidence="8" id="KW-1185">Reference proteome</keyword>
<feature type="domain" description="PWWP" evidence="5">
    <location>
        <begin position="144"/>
        <end position="206"/>
    </location>
</feature>
<sequence length="431" mass="49417">MAFHSLLLIISHIDNKQLHFVYNVQMWKTFLILGTSFFLKEYFSAIWLLCQVILKRMTEINQKIPKKSSRERHLKWMRYYGSKNFGIFIECTKCKKWRKSLKYSESHEVPMEWDCSMLTSENGGKGSCSDPEEENAEGYLEYAPGSVVWAKLEGYPWWPAMVDGNPDTDEYAWQEKDTVYYNVTFLDKKPTHAWIPNMYICPYLETPKTEKGYLQKLRKNKYAGAIAKAKERAEKALGMTIKDRLQTYSFVHLYKGPWPAVSDLEECYNEENGSSSDVPAELKSVSSKNSEECYNEENGSSSDVPAELKSVSSKNTVCRSPSKNGPSVQHTVRKSDTVLPPLAEQLINEVCGTCIIEANAIKEMVVTDGRLKKKIITFAFSCVGNLTDLQRFLKEIIKRCRSDEKYVGLQGRFTSKVKTLHVILAGYDFLE</sequence>
<keyword evidence="1" id="KW-0479">Metal-binding</keyword>
<name>A0A8T0DZG4_ARGBR</name>
<accession>A0A8T0DZG4</accession>
<dbReference type="Pfam" id="PF07496">
    <property type="entry name" value="zf-CW"/>
    <property type="match status" value="1"/>
</dbReference>
<keyword evidence="2" id="KW-0863">Zinc-finger</keyword>
<feature type="domain" description="CW-type" evidence="6">
    <location>
        <begin position="82"/>
        <end position="136"/>
    </location>
</feature>
<reference evidence="7" key="2">
    <citation type="submission" date="2020-06" db="EMBL/GenBank/DDBJ databases">
        <authorList>
            <person name="Sheffer M."/>
        </authorList>
    </citation>
    <scope>NUCLEOTIDE SEQUENCE</scope>
</reference>
<dbReference type="SMART" id="SM00293">
    <property type="entry name" value="PWWP"/>
    <property type="match status" value="1"/>
</dbReference>
<evidence type="ECO:0000313" key="8">
    <source>
        <dbReference type="Proteomes" id="UP000807504"/>
    </source>
</evidence>
<dbReference type="CDD" id="cd20145">
    <property type="entry name" value="PWWP_ZCWPW1"/>
    <property type="match status" value="1"/>
</dbReference>
<dbReference type="Pfam" id="PF00855">
    <property type="entry name" value="PWWP"/>
    <property type="match status" value="1"/>
</dbReference>
<dbReference type="PANTHER" id="PTHR15999:SF2">
    <property type="entry name" value="ZINC FINGER CW-TYPE PWWP DOMAIN PROTEIN 1"/>
    <property type="match status" value="1"/>
</dbReference>
<dbReference type="InterPro" id="IPR000313">
    <property type="entry name" value="PWWP_dom"/>
</dbReference>
<gene>
    <name evidence="7" type="ORF">HNY73_021542</name>
</gene>
<dbReference type="Gene3D" id="3.30.40.100">
    <property type="match status" value="1"/>
</dbReference>
<proteinExistence type="predicted"/>